<evidence type="ECO:0000256" key="3">
    <source>
        <dbReference type="ARBA" id="ARBA00022448"/>
    </source>
</evidence>
<accession>A0A853I2H7</accession>
<keyword evidence="5" id="KW-0732">Signal</keyword>
<keyword evidence="8" id="KW-1185">Reference proteome</keyword>
<name>A0A853I2H7_9GAMM</name>
<evidence type="ECO:0000256" key="2">
    <source>
        <dbReference type="ARBA" id="ARBA00008814"/>
    </source>
</evidence>
<evidence type="ECO:0000256" key="4">
    <source>
        <dbReference type="ARBA" id="ARBA00022496"/>
    </source>
</evidence>
<dbReference type="InterPro" id="IPR051313">
    <property type="entry name" value="Bact_iron-sidero_bind"/>
</dbReference>
<dbReference type="GO" id="GO:0030288">
    <property type="term" value="C:outer membrane-bounded periplasmic space"/>
    <property type="evidence" value="ECO:0007669"/>
    <property type="project" value="TreeGrafter"/>
</dbReference>
<protein>
    <submittedName>
        <fullName evidence="7">ABC transporter substrate-binding protein</fullName>
    </submittedName>
</protein>
<keyword evidence="4" id="KW-0408">Iron</keyword>
<dbReference type="Proteomes" id="UP000569732">
    <property type="component" value="Unassembled WGS sequence"/>
</dbReference>
<keyword evidence="4" id="KW-0410">Iron transport</keyword>
<evidence type="ECO:0000256" key="5">
    <source>
        <dbReference type="ARBA" id="ARBA00022729"/>
    </source>
</evidence>
<dbReference type="Pfam" id="PF01497">
    <property type="entry name" value="Peripla_BP_2"/>
    <property type="match status" value="1"/>
</dbReference>
<dbReference type="PANTHER" id="PTHR30532">
    <property type="entry name" value="IRON III DICITRATE-BINDING PERIPLASMIC PROTEIN"/>
    <property type="match status" value="1"/>
</dbReference>
<dbReference type="InterPro" id="IPR002491">
    <property type="entry name" value="ABC_transptr_periplasmic_BD"/>
</dbReference>
<dbReference type="Gene3D" id="3.40.50.1980">
    <property type="entry name" value="Nitrogenase molybdenum iron protein domain"/>
    <property type="match status" value="2"/>
</dbReference>
<keyword evidence="3" id="KW-0813">Transport</keyword>
<organism evidence="7 8">
    <name type="scientific">Spartinivicinus marinus</name>
    <dbReference type="NCBI Taxonomy" id="2994442"/>
    <lineage>
        <taxon>Bacteria</taxon>
        <taxon>Pseudomonadati</taxon>
        <taxon>Pseudomonadota</taxon>
        <taxon>Gammaproteobacteria</taxon>
        <taxon>Oceanospirillales</taxon>
        <taxon>Zooshikellaceae</taxon>
        <taxon>Spartinivicinus</taxon>
    </lineage>
</organism>
<comment type="subcellular location">
    <subcellularLocation>
        <location evidence="1">Cell envelope</location>
    </subcellularLocation>
</comment>
<dbReference type="AlphaFoldDB" id="A0A853I2H7"/>
<evidence type="ECO:0000256" key="1">
    <source>
        <dbReference type="ARBA" id="ARBA00004196"/>
    </source>
</evidence>
<dbReference type="PRINTS" id="PR01715">
    <property type="entry name" value="FERRIBNDNGPP"/>
</dbReference>
<evidence type="ECO:0000259" key="6">
    <source>
        <dbReference type="PROSITE" id="PS50983"/>
    </source>
</evidence>
<dbReference type="EMBL" id="JACCKB010000006">
    <property type="protein sequence ID" value="NYZ65682.1"/>
    <property type="molecule type" value="Genomic_DNA"/>
</dbReference>
<dbReference type="CDD" id="cd01146">
    <property type="entry name" value="FhuD"/>
    <property type="match status" value="1"/>
</dbReference>
<evidence type="ECO:0000313" key="8">
    <source>
        <dbReference type="Proteomes" id="UP000569732"/>
    </source>
</evidence>
<dbReference type="PANTHER" id="PTHR30532:SF1">
    <property type="entry name" value="IRON(3+)-HYDROXAMATE-BINDING PROTEIN FHUD"/>
    <property type="match status" value="1"/>
</dbReference>
<sequence length="308" mass="34283">MLVKESAVQYLLLIGLLFGFTVQAKTITHEMGVLELTKTPFKIVALDWVLAESLLSLGVTPYAVADSDGYNQWVVKPQLPSQVKNVGSRREPNLERLTQLKPDLILMSSHLSPLYPSLQTIAPTMVLTVYNEKRDPFNQAKKILNQLAIVTTKENIAAQLISEAEQYIQNNGSRLKKAGKAARPFFLVRFIGNKHIRIHGEYSLAGQTLTMMGLTNAWQGTANMWGFASASMDKLALSQQANVLYFGPLNKTNKAKIFSTPLWRAMTFTRQKRVYELPPIWAFGGINAAVRLSDTLTDALLTAKSITK</sequence>
<dbReference type="SUPFAM" id="SSF53807">
    <property type="entry name" value="Helical backbone' metal receptor"/>
    <property type="match status" value="1"/>
</dbReference>
<proteinExistence type="inferred from homology"/>
<comment type="similarity">
    <text evidence="2">Belongs to the bacterial solute-binding protein 8 family.</text>
</comment>
<comment type="caution">
    <text evidence="7">The sequence shown here is derived from an EMBL/GenBank/DDBJ whole genome shotgun (WGS) entry which is preliminary data.</text>
</comment>
<gene>
    <name evidence="7" type="ORF">H0A36_06630</name>
</gene>
<dbReference type="PROSITE" id="PS50983">
    <property type="entry name" value="FE_B12_PBP"/>
    <property type="match status" value="1"/>
</dbReference>
<keyword evidence="4" id="KW-0406">Ion transport</keyword>
<reference evidence="7 8" key="1">
    <citation type="submission" date="2020-07" db="EMBL/GenBank/DDBJ databases">
        <title>Endozoicomonas sp. nov., isolated from sediment.</title>
        <authorList>
            <person name="Gu T."/>
        </authorList>
    </citation>
    <scope>NUCLEOTIDE SEQUENCE [LARGE SCALE GENOMIC DNA]</scope>
    <source>
        <strain evidence="7 8">SM1973</strain>
    </source>
</reference>
<feature type="domain" description="Fe/B12 periplasmic-binding" evidence="6">
    <location>
        <begin position="42"/>
        <end position="304"/>
    </location>
</feature>
<dbReference type="GO" id="GO:1901678">
    <property type="term" value="P:iron coordination entity transport"/>
    <property type="evidence" value="ECO:0007669"/>
    <property type="project" value="UniProtKB-ARBA"/>
</dbReference>
<evidence type="ECO:0000313" key="7">
    <source>
        <dbReference type="EMBL" id="NYZ65682.1"/>
    </source>
</evidence>